<name>A0AAN8ZU46_HALRR</name>
<evidence type="ECO:0000313" key="8">
    <source>
        <dbReference type="EMBL" id="KAK7040644.1"/>
    </source>
</evidence>
<proteinExistence type="inferred from homology"/>
<comment type="similarity">
    <text evidence="2">Belongs to the FMO family.</text>
</comment>
<keyword evidence="9" id="KW-1185">Reference proteome</keyword>
<protein>
    <recommendedName>
        <fullName evidence="10">Flavin-containing monooxygenase</fullName>
    </recommendedName>
</protein>
<evidence type="ECO:0000256" key="1">
    <source>
        <dbReference type="ARBA" id="ARBA00001974"/>
    </source>
</evidence>
<dbReference type="InterPro" id="IPR050346">
    <property type="entry name" value="FMO-like"/>
</dbReference>
<dbReference type="EMBL" id="JAXCGZ010021961">
    <property type="protein sequence ID" value="KAK7040644.1"/>
    <property type="molecule type" value="Genomic_DNA"/>
</dbReference>
<dbReference type="GO" id="GO:0050660">
    <property type="term" value="F:flavin adenine dinucleotide binding"/>
    <property type="evidence" value="ECO:0007669"/>
    <property type="project" value="InterPro"/>
</dbReference>
<dbReference type="InterPro" id="IPR036188">
    <property type="entry name" value="FAD/NAD-bd_sf"/>
</dbReference>
<dbReference type="SUPFAM" id="SSF51905">
    <property type="entry name" value="FAD/NAD(P)-binding domain"/>
    <property type="match status" value="1"/>
</dbReference>
<keyword evidence="3" id="KW-0285">Flavoprotein</keyword>
<evidence type="ECO:0000256" key="3">
    <source>
        <dbReference type="ARBA" id="ARBA00022630"/>
    </source>
</evidence>
<feature type="non-terminal residue" evidence="8">
    <location>
        <position position="89"/>
    </location>
</feature>
<dbReference type="Gene3D" id="3.50.50.60">
    <property type="entry name" value="FAD/NAD(P)-binding domain"/>
    <property type="match status" value="1"/>
</dbReference>
<comment type="caution">
    <text evidence="8">The sequence shown here is derived from an EMBL/GenBank/DDBJ whole genome shotgun (WGS) entry which is preliminary data.</text>
</comment>
<reference evidence="8 9" key="1">
    <citation type="submission" date="2023-11" db="EMBL/GenBank/DDBJ databases">
        <title>Halocaridina rubra genome assembly.</title>
        <authorList>
            <person name="Smith C."/>
        </authorList>
    </citation>
    <scope>NUCLEOTIDE SEQUENCE [LARGE SCALE GENOMIC DNA]</scope>
    <source>
        <strain evidence="8">EP-1</strain>
        <tissue evidence="8">Whole</tissue>
    </source>
</reference>
<evidence type="ECO:0008006" key="10">
    <source>
        <dbReference type="Google" id="ProtNLM"/>
    </source>
</evidence>
<dbReference type="Pfam" id="PF00743">
    <property type="entry name" value="FMO-like"/>
    <property type="match status" value="1"/>
</dbReference>
<dbReference type="FunFam" id="3.50.50.60:FF:000138">
    <property type="entry name" value="Flavin-containing monooxygenase"/>
    <property type="match status" value="1"/>
</dbReference>
<evidence type="ECO:0000256" key="6">
    <source>
        <dbReference type="ARBA" id="ARBA00023002"/>
    </source>
</evidence>
<evidence type="ECO:0000313" key="9">
    <source>
        <dbReference type="Proteomes" id="UP001381693"/>
    </source>
</evidence>
<gene>
    <name evidence="8" type="ORF">SK128_018644</name>
</gene>
<dbReference type="AlphaFoldDB" id="A0AAN8ZU46"/>
<keyword evidence="7" id="KW-0503">Monooxygenase</keyword>
<organism evidence="8 9">
    <name type="scientific">Halocaridina rubra</name>
    <name type="common">Hawaiian red shrimp</name>
    <dbReference type="NCBI Taxonomy" id="373956"/>
    <lineage>
        <taxon>Eukaryota</taxon>
        <taxon>Metazoa</taxon>
        <taxon>Ecdysozoa</taxon>
        <taxon>Arthropoda</taxon>
        <taxon>Crustacea</taxon>
        <taxon>Multicrustacea</taxon>
        <taxon>Malacostraca</taxon>
        <taxon>Eumalacostraca</taxon>
        <taxon>Eucarida</taxon>
        <taxon>Decapoda</taxon>
        <taxon>Pleocyemata</taxon>
        <taxon>Caridea</taxon>
        <taxon>Atyoidea</taxon>
        <taxon>Atyidae</taxon>
        <taxon>Halocaridina</taxon>
    </lineage>
</organism>
<dbReference type="Proteomes" id="UP001381693">
    <property type="component" value="Unassembled WGS sequence"/>
</dbReference>
<keyword evidence="5" id="KW-0521">NADP</keyword>
<evidence type="ECO:0000256" key="2">
    <source>
        <dbReference type="ARBA" id="ARBA00009183"/>
    </source>
</evidence>
<evidence type="ECO:0000256" key="5">
    <source>
        <dbReference type="ARBA" id="ARBA00022857"/>
    </source>
</evidence>
<keyword evidence="6" id="KW-0560">Oxidoreductase</keyword>
<dbReference type="GO" id="GO:0004499">
    <property type="term" value="F:N,N-dimethylaniline monooxygenase activity"/>
    <property type="evidence" value="ECO:0007669"/>
    <property type="project" value="InterPro"/>
</dbReference>
<sequence>MHSHDYREASPFAGKRVMVLGAGASGLDISLELSAVAEHVYLSHNFPVMLPSELPPNVTQVPGLGKATRDGFNVNDGRLVLVDSILFCT</sequence>
<dbReference type="InterPro" id="IPR020946">
    <property type="entry name" value="Flavin_mOase-like"/>
</dbReference>
<accession>A0AAN8ZU46</accession>
<keyword evidence="4" id="KW-0274">FAD</keyword>
<dbReference type="PANTHER" id="PTHR23023">
    <property type="entry name" value="DIMETHYLANILINE MONOOXYGENASE"/>
    <property type="match status" value="1"/>
</dbReference>
<comment type="cofactor">
    <cofactor evidence="1">
        <name>FAD</name>
        <dbReference type="ChEBI" id="CHEBI:57692"/>
    </cofactor>
</comment>
<evidence type="ECO:0000256" key="7">
    <source>
        <dbReference type="ARBA" id="ARBA00023033"/>
    </source>
</evidence>
<evidence type="ECO:0000256" key="4">
    <source>
        <dbReference type="ARBA" id="ARBA00022827"/>
    </source>
</evidence>
<dbReference type="GO" id="GO:0050661">
    <property type="term" value="F:NADP binding"/>
    <property type="evidence" value="ECO:0007669"/>
    <property type="project" value="InterPro"/>
</dbReference>